<dbReference type="AlphaFoldDB" id="A0AAN6NRD4"/>
<organism evidence="3 4">
    <name type="scientific">Pseudoneurospora amorphoporcata</name>
    <dbReference type="NCBI Taxonomy" id="241081"/>
    <lineage>
        <taxon>Eukaryota</taxon>
        <taxon>Fungi</taxon>
        <taxon>Dikarya</taxon>
        <taxon>Ascomycota</taxon>
        <taxon>Pezizomycotina</taxon>
        <taxon>Sordariomycetes</taxon>
        <taxon>Sordariomycetidae</taxon>
        <taxon>Sordariales</taxon>
        <taxon>Sordariaceae</taxon>
        <taxon>Pseudoneurospora</taxon>
    </lineage>
</organism>
<evidence type="ECO:0000313" key="3">
    <source>
        <dbReference type="EMBL" id="KAK3950461.1"/>
    </source>
</evidence>
<proteinExistence type="predicted"/>
<evidence type="ECO:0000313" key="4">
    <source>
        <dbReference type="Proteomes" id="UP001303222"/>
    </source>
</evidence>
<dbReference type="Proteomes" id="UP001303222">
    <property type="component" value="Unassembled WGS sequence"/>
</dbReference>
<feature type="chain" id="PRO_5042978945" evidence="2">
    <location>
        <begin position="18"/>
        <end position="216"/>
    </location>
</feature>
<comment type="caution">
    <text evidence="3">The sequence shown here is derived from an EMBL/GenBank/DDBJ whole genome shotgun (WGS) entry which is preliminary data.</text>
</comment>
<evidence type="ECO:0000256" key="1">
    <source>
        <dbReference type="SAM" id="MobiDB-lite"/>
    </source>
</evidence>
<dbReference type="EMBL" id="MU859176">
    <property type="protein sequence ID" value="KAK3950461.1"/>
    <property type="molecule type" value="Genomic_DNA"/>
</dbReference>
<reference evidence="3" key="1">
    <citation type="journal article" date="2023" name="Mol. Phylogenet. Evol.">
        <title>Genome-scale phylogeny and comparative genomics of the fungal order Sordariales.</title>
        <authorList>
            <person name="Hensen N."/>
            <person name="Bonometti L."/>
            <person name="Westerberg I."/>
            <person name="Brannstrom I.O."/>
            <person name="Guillou S."/>
            <person name="Cros-Aarteil S."/>
            <person name="Calhoun S."/>
            <person name="Haridas S."/>
            <person name="Kuo A."/>
            <person name="Mondo S."/>
            <person name="Pangilinan J."/>
            <person name="Riley R."/>
            <person name="LaButti K."/>
            <person name="Andreopoulos B."/>
            <person name="Lipzen A."/>
            <person name="Chen C."/>
            <person name="Yan M."/>
            <person name="Daum C."/>
            <person name="Ng V."/>
            <person name="Clum A."/>
            <person name="Steindorff A."/>
            <person name="Ohm R.A."/>
            <person name="Martin F."/>
            <person name="Silar P."/>
            <person name="Natvig D.O."/>
            <person name="Lalanne C."/>
            <person name="Gautier V."/>
            <person name="Ament-Velasquez S.L."/>
            <person name="Kruys A."/>
            <person name="Hutchinson M.I."/>
            <person name="Powell A.J."/>
            <person name="Barry K."/>
            <person name="Miller A.N."/>
            <person name="Grigoriev I.V."/>
            <person name="Debuchy R."/>
            <person name="Gladieux P."/>
            <person name="Hiltunen Thoren M."/>
            <person name="Johannesson H."/>
        </authorList>
    </citation>
    <scope>NUCLEOTIDE SEQUENCE</scope>
    <source>
        <strain evidence="3">CBS 626.80</strain>
    </source>
</reference>
<dbReference type="InterPro" id="IPR052982">
    <property type="entry name" value="SRP1/TIP1-like"/>
</dbReference>
<name>A0AAN6NRD4_9PEZI</name>
<gene>
    <name evidence="3" type="ORF">QBC32DRAFT_13700</name>
</gene>
<evidence type="ECO:0000256" key="2">
    <source>
        <dbReference type="SAM" id="SignalP"/>
    </source>
</evidence>
<feature type="signal peptide" evidence="2">
    <location>
        <begin position="1"/>
        <end position="17"/>
    </location>
</feature>
<sequence>MKFSLAAVSAFVAYALAKPAFTNTNFNIQEGVDYTLKWKDATGPVTISLMNGPDEKSMKPFKTIASGVTGDSFTWTPEDLPSGTYAFKITDGDSTEDENYSVRFPYVGSVVATSSASSTLSTITKTSTSTQVSSTVESSTVESSSAASSTAASSTDASSTVTSAASSAASTTTSTRAATSTEAAPSNSPPNTNNAERFASPLALILGTVAALVFFN</sequence>
<keyword evidence="2" id="KW-0732">Signal</keyword>
<reference evidence="3" key="2">
    <citation type="submission" date="2023-06" db="EMBL/GenBank/DDBJ databases">
        <authorList>
            <consortium name="Lawrence Berkeley National Laboratory"/>
            <person name="Mondo S.J."/>
            <person name="Hensen N."/>
            <person name="Bonometti L."/>
            <person name="Westerberg I."/>
            <person name="Brannstrom I.O."/>
            <person name="Guillou S."/>
            <person name="Cros-Aarteil S."/>
            <person name="Calhoun S."/>
            <person name="Haridas S."/>
            <person name="Kuo A."/>
            <person name="Pangilinan J."/>
            <person name="Riley R."/>
            <person name="Labutti K."/>
            <person name="Andreopoulos B."/>
            <person name="Lipzen A."/>
            <person name="Chen C."/>
            <person name="Yanf M."/>
            <person name="Daum C."/>
            <person name="Ng V."/>
            <person name="Clum A."/>
            <person name="Steindorff A."/>
            <person name="Ohm R."/>
            <person name="Martin F."/>
            <person name="Silar P."/>
            <person name="Natvig D."/>
            <person name="Lalanne C."/>
            <person name="Gautier V."/>
            <person name="Ament-Velasquez S.L."/>
            <person name="Kruys A."/>
            <person name="Hutchinson M.I."/>
            <person name="Powell A.J."/>
            <person name="Barry K."/>
            <person name="Miller A.N."/>
            <person name="Grigoriev I.V."/>
            <person name="Debuchy R."/>
            <person name="Gladieux P."/>
            <person name="Thoren M.H."/>
            <person name="Johannesson H."/>
        </authorList>
    </citation>
    <scope>NUCLEOTIDE SEQUENCE</scope>
    <source>
        <strain evidence="3">CBS 626.80</strain>
    </source>
</reference>
<keyword evidence="4" id="KW-1185">Reference proteome</keyword>
<dbReference type="PANTHER" id="PTHR40633:SF1">
    <property type="entry name" value="GPI ANCHORED SERINE-THREONINE RICH PROTEIN (AFU_ORTHOLOGUE AFUA_1G03630)"/>
    <property type="match status" value="1"/>
</dbReference>
<dbReference type="PANTHER" id="PTHR40633">
    <property type="entry name" value="MATRIX PROTEIN, PUTATIVE (AFU_ORTHOLOGUE AFUA_8G05410)-RELATED"/>
    <property type="match status" value="1"/>
</dbReference>
<feature type="region of interest" description="Disordered" evidence="1">
    <location>
        <begin position="122"/>
        <end position="195"/>
    </location>
</feature>
<protein>
    <submittedName>
        <fullName evidence="3">Ser-Thr-rich glycosyl-phosphatidyl-inositol-anchored membrane family-domain-containing protein</fullName>
    </submittedName>
</protein>
<accession>A0AAN6NRD4</accession>